<keyword evidence="4 8" id="KW-0999">Mitochondrion inner membrane</keyword>
<dbReference type="FunFam" id="3.30.460.10:FF:000044">
    <property type="entry name" value="ATPase synthesis protein 25, mitochondrial"/>
    <property type="match status" value="1"/>
</dbReference>
<comment type="subcellular location">
    <subcellularLocation>
        <location evidence="2 8">Mitochondrion inner membrane</location>
        <topology evidence="2 8">Peripheral membrane protein</topology>
        <orientation evidence="2 8">Matrix side</orientation>
    </subcellularLocation>
</comment>
<evidence type="ECO:0000256" key="7">
    <source>
        <dbReference type="ARBA" id="ARBA00023136"/>
    </source>
</evidence>
<dbReference type="OMA" id="CLSSWVP"/>
<evidence type="ECO:0000256" key="1">
    <source>
        <dbReference type="ARBA" id="ARBA00003470"/>
    </source>
</evidence>
<dbReference type="HOGENOM" id="CLU_016140_1_0_1"/>
<dbReference type="InterPro" id="IPR040152">
    <property type="entry name" value="Atp25"/>
</dbReference>
<evidence type="ECO:0000256" key="3">
    <source>
        <dbReference type="ARBA" id="ARBA00010787"/>
    </source>
</evidence>
<dbReference type="Pfam" id="PF02410">
    <property type="entry name" value="RsfS"/>
    <property type="match status" value="1"/>
</dbReference>
<dbReference type="PANTHER" id="PTHR28087">
    <property type="entry name" value="ATPASE SYNTHESIS PROTEIN 25, MITOCHONDRIAL"/>
    <property type="match status" value="1"/>
</dbReference>
<accession>G0S6Z3</accession>
<comment type="similarity">
    <text evidence="3 8">Belongs to the ATP25 family.</text>
</comment>
<dbReference type="Proteomes" id="UP000008066">
    <property type="component" value="Unassembled WGS sequence"/>
</dbReference>
<dbReference type="RefSeq" id="XP_006693987.1">
    <property type="nucleotide sequence ID" value="XM_006693924.1"/>
</dbReference>
<evidence type="ECO:0000256" key="4">
    <source>
        <dbReference type="ARBA" id="ARBA00022792"/>
    </source>
</evidence>
<dbReference type="STRING" id="759272.G0S6Z3"/>
<reference evidence="9 10" key="1">
    <citation type="journal article" date="2011" name="Cell">
        <title>Insight into structure and assembly of the nuclear pore complex by utilizing the genome of a eukaryotic thermophile.</title>
        <authorList>
            <person name="Amlacher S."/>
            <person name="Sarges P."/>
            <person name="Flemming D."/>
            <person name="van Noort V."/>
            <person name="Kunze R."/>
            <person name="Devos D.P."/>
            <person name="Arumugam M."/>
            <person name="Bork P."/>
            <person name="Hurt E."/>
        </authorList>
    </citation>
    <scope>NUCLEOTIDE SEQUENCE [LARGE SCALE GENOMIC DNA]</scope>
    <source>
        <strain evidence="10">DSM 1495 / CBS 144.50 / IMI 039719</strain>
    </source>
</reference>
<comment type="function">
    <text evidence="8">Mitochondrial mRNA stabilization factor.</text>
</comment>
<dbReference type="GO" id="GO:0048255">
    <property type="term" value="P:mRNA stabilization"/>
    <property type="evidence" value="ECO:0007669"/>
    <property type="project" value="TreeGrafter"/>
</dbReference>
<evidence type="ECO:0000256" key="2">
    <source>
        <dbReference type="ARBA" id="ARBA00004443"/>
    </source>
</evidence>
<dbReference type="OrthoDB" id="107372at2759"/>
<evidence type="ECO:0000256" key="6">
    <source>
        <dbReference type="ARBA" id="ARBA00023128"/>
    </source>
</evidence>
<evidence type="ECO:0000313" key="10">
    <source>
        <dbReference type="Proteomes" id="UP000008066"/>
    </source>
</evidence>
<name>G0S6Z3_CHATD</name>
<dbReference type="GO" id="GO:0005743">
    <property type="term" value="C:mitochondrial inner membrane"/>
    <property type="evidence" value="ECO:0007669"/>
    <property type="project" value="UniProtKB-SubCell"/>
</dbReference>
<evidence type="ECO:0000256" key="8">
    <source>
        <dbReference type="RuleBase" id="RU367062"/>
    </source>
</evidence>
<dbReference type="KEGG" id="cthr:CTHT_0035570"/>
<dbReference type="GO" id="GO:0140053">
    <property type="term" value="P:mitochondrial gene expression"/>
    <property type="evidence" value="ECO:0007669"/>
    <property type="project" value="UniProtKB-UniRule"/>
</dbReference>
<dbReference type="Gene3D" id="3.30.460.10">
    <property type="entry name" value="Beta Polymerase, domain 2"/>
    <property type="match status" value="1"/>
</dbReference>
<keyword evidence="6 8" id="KW-0496">Mitochondrion</keyword>
<dbReference type="AlphaFoldDB" id="G0S6Z3"/>
<evidence type="ECO:0000313" key="9">
    <source>
        <dbReference type="EMBL" id="EGS21691.1"/>
    </source>
</evidence>
<protein>
    <recommendedName>
        <fullName evidence="8">ATPase synthesis protein 25</fullName>
    </recommendedName>
</protein>
<keyword evidence="7 8" id="KW-0472">Membrane</keyword>
<comment type="function">
    <text evidence="1">Probable mitochondrial mRNA stabilization factor.</text>
</comment>
<dbReference type="eggNOG" id="ENOG502RGZN">
    <property type="taxonomic scope" value="Eukaryota"/>
</dbReference>
<proteinExistence type="inferred from homology"/>
<dbReference type="InterPro" id="IPR043519">
    <property type="entry name" value="NT_sf"/>
</dbReference>
<dbReference type="EMBL" id="GL988041">
    <property type="protein sequence ID" value="EGS21691.1"/>
    <property type="molecule type" value="Genomic_DNA"/>
</dbReference>
<evidence type="ECO:0000256" key="5">
    <source>
        <dbReference type="ARBA" id="ARBA00022946"/>
    </source>
</evidence>
<dbReference type="GeneID" id="18257595"/>
<sequence>MVPASALRAARCSACSCAALRLVPAISANARLPALNAIARPLNTAQAPRFSTFRPTPCLLSGPALEERLDDKHKDQKATTSDGEVPWYLQVEAPRHPTLLQKPVPLPEIPEGSPRLMEPLLKYVSDELGMDDLELLDLRELDPPAALGPRLIMLFGTARSERHLHVSADRLVRWLRGKGVSASADGLLGRNQLKVRLRRAARKAKLLGSSGVGANVDDGIGTGWICVHLGAVEGSNEEIQFLDEQGRPTGFGVPDTGTTIVVQLMTEAKREELDLEGLWRDTLDKSLRKNKGLPVSEKPQEITILPPDRSSSVRSERHLDPAGSRYFSTWTRRLNINLSLDFSDNPLSSVVLGGCQESSAAQAAHMLHQDTKSKLYVLTQLRSYLKRLSKDEVDAILVKHPEVAPSPFLQLYDRAMENLAPVLAWEHRMWLWNTARSRDLPGYDLGVAKNWLREILLSSPVMTRGIALHLIQSVFAVPASTDVVARDQAALVMEVIDSMFARGQKVLDHDVLVTVIEALVRHPSPSSEAARILAQFEDLLVQADLPCPSEDLIIRLMYAYADQGRWERFWDVWRIPPRYCQGRSWRLYAHAYRIFAKDAHRARCIDALRRLYYEMKHEEPPVPINDSIRKNLKDCIDIADPAASEIARQCAERRLKIVKDREFVAMLLENDLV</sequence>
<gene>
    <name evidence="9" type="ORF">CTHT_0035570</name>
</gene>
<keyword evidence="10" id="KW-1185">Reference proteome</keyword>
<dbReference type="PANTHER" id="PTHR28087:SF1">
    <property type="entry name" value="ATPASE SYNTHESIS PROTEIN 25, MITOCHONDRIAL"/>
    <property type="match status" value="1"/>
</dbReference>
<keyword evidence="5 8" id="KW-0809">Transit peptide</keyword>
<organism evidence="10">
    <name type="scientific">Chaetomium thermophilum (strain DSM 1495 / CBS 144.50 / IMI 039719)</name>
    <name type="common">Thermochaetoides thermophila</name>
    <dbReference type="NCBI Taxonomy" id="759272"/>
    <lineage>
        <taxon>Eukaryota</taxon>
        <taxon>Fungi</taxon>
        <taxon>Dikarya</taxon>
        <taxon>Ascomycota</taxon>
        <taxon>Pezizomycotina</taxon>
        <taxon>Sordariomycetes</taxon>
        <taxon>Sordariomycetidae</taxon>
        <taxon>Sordariales</taxon>
        <taxon>Chaetomiaceae</taxon>
        <taxon>Thermochaetoides</taxon>
    </lineage>
</organism>